<protein>
    <submittedName>
        <fullName evidence="2">MOSC domain-containing protein</fullName>
    </submittedName>
</protein>
<keyword evidence="3" id="KW-1185">Reference proteome</keyword>
<dbReference type="PANTHER" id="PTHR30212:SF4">
    <property type="entry name" value="MOSC DOMAIN-CONTAINING PROTEIN"/>
    <property type="match status" value="1"/>
</dbReference>
<evidence type="ECO:0000313" key="3">
    <source>
        <dbReference type="Proteomes" id="UP000681586"/>
    </source>
</evidence>
<dbReference type="Gene3D" id="2.40.33.20">
    <property type="entry name" value="PK beta-barrel domain-like"/>
    <property type="match status" value="1"/>
</dbReference>
<dbReference type="Pfam" id="PF03473">
    <property type="entry name" value="MOSC"/>
    <property type="match status" value="1"/>
</dbReference>
<comment type="caution">
    <text evidence="2">The sequence shown here is derived from an EMBL/GenBank/DDBJ whole genome shotgun (WGS) entry which is preliminary data.</text>
</comment>
<evidence type="ECO:0000259" key="1">
    <source>
        <dbReference type="PROSITE" id="PS51340"/>
    </source>
</evidence>
<organism evidence="2 3">
    <name type="scientific">Mammaliicoccus fleurettii</name>
    <dbReference type="NCBI Taxonomy" id="150056"/>
    <lineage>
        <taxon>Bacteria</taxon>
        <taxon>Bacillati</taxon>
        <taxon>Bacillota</taxon>
        <taxon>Bacilli</taxon>
        <taxon>Bacillales</taxon>
        <taxon>Staphylococcaceae</taxon>
        <taxon>Mammaliicoccus</taxon>
    </lineage>
</organism>
<evidence type="ECO:0000313" key="2">
    <source>
        <dbReference type="EMBL" id="MBS3696650.1"/>
    </source>
</evidence>
<feature type="domain" description="MOSC" evidence="1">
    <location>
        <begin position="31"/>
        <end position="164"/>
    </location>
</feature>
<dbReference type="PROSITE" id="PS51340">
    <property type="entry name" value="MOSC"/>
    <property type="match status" value="1"/>
</dbReference>
<sequence length="215" mass="24972">MEYKVNYISIGKVEDVTFNNQKTKKTAIFKEPFESKMYLSKTGFVEDQQQYKGHGGPEKAICFYSKDNYAYWNDIIDRLPKYAIFGENITVSGLTEKDLNIGDTYQLGEAIIQVSCPRQPCATIALRYGIKDLVKRMADNLKTGCYFRVIKEGDVSQNDNMKLLNTCKPQLSIYELNETRYKDSSNRERIEYILNHKGINEETRDIFNKLHKRLS</sequence>
<name>A0ABS5ML65_9STAP</name>
<dbReference type="SUPFAM" id="SSF50800">
    <property type="entry name" value="PK beta-barrel domain-like"/>
    <property type="match status" value="1"/>
</dbReference>
<reference evidence="2 3" key="1">
    <citation type="submission" date="2021-05" db="EMBL/GenBank/DDBJ databases">
        <title>Staphylococcus fleurettii isolated from lake water in First Nation community in Manitoba, Canada.</title>
        <authorList>
            <person name="Bashar S."/>
            <person name="Murdock A."/>
            <person name="Patidar R."/>
            <person name="Golding G."/>
            <person name="Farenhorst A."/>
            <person name="Kumar A."/>
        </authorList>
    </citation>
    <scope>NUCLEOTIDE SEQUENCE [LARGE SCALE GENOMIC DNA]</scope>
    <source>
        <strain evidence="2 3">SF002</strain>
    </source>
</reference>
<dbReference type="EMBL" id="JAGXBM010000003">
    <property type="protein sequence ID" value="MBS3696650.1"/>
    <property type="molecule type" value="Genomic_DNA"/>
</dbReference>
<proteinExistence type="predicted"/>
<dbReference type="InterPro" id="IPR052353">
    <property type="entry name" value="Benzoxazolinone_Detox_Enz"/>
</dbReference>
<dbReference type="Proteomes" id="UP000681586">
    <property type="component" value="Unassembled WGS sequence"/>
</dbReference>
<dbReference type="PANTHER" id="PTHR30212">
    <property type="entry name" value="PROTEIN YIIM"/>
    <property type="match status" value="1"/>
</dbReference>
<dbReference type="InterPro" id="IPR005302">
    <property type="entry name" value="MoCF_Sase_C"/>
</dbReference>
<dbReference type="RefSeq" id="WP_115337148.1">
    <property type="nucleotide sequence ID" value="NZ_JAEPSA010000002.1"/>
</dbReference>
<gene>
    <name evidence="2" type="ORF">JJQ58_03990</name>
</gene>
<accession>A0ABS5ML65</accession>
<dbReference type="InterPro" id="IPR011037">
    <property type="entry name" value="Pyrv_Knase-like_insert_dom_sf"/>
</dbReference>